<gene>
    <name evidence="2" type="ORF">Tco025E_05877</name>
</gene>
<evidence type="ECO:0000313" key="3">
    <source>
        <dbReference type="Proteomes" id="UP000284403"/>
    </source>
</evidence>
<feature type="region of interest" description="Disordered" evidence="1">
    <location>
        <begin position="77"/>
        <end position="106"/>
    </location>
</feature>
<accession>A0A3R7N8J1</accession>
<name>A0A3R7N8J1_9TRYP</name>
<feature type="region of interest" description="Disordered" evidence="1">
    <location>
        <begin position="51"/>
        <end position="70"/>
    </location>
</feature>
<dbReference type="AlphaFoldDB" id="A0A3R7N8J1"/>
<sequence length="106" mass="12001">MFFPDLCGDVRLMEYMQQRGAVHQVVAEKQWQQQLWQQQQQQWQQMMMMMGQGPVPMGGDGNPAPPSEKFLNELDNMQIPEERPAATERPHAEPTQGGGGEGDCGR</sequence>
<proteinExistence type="predicted"/>
<reference evidence="2 3" key="1">
    <citation type="journal article" date="2018" name="BMC Genomics">
        <title>Genomic comparison of Trypanosoma conorhini and Trypanosoma rangeli to Trypanosoma cruzi strains of high and low virulence.</title>
        <authorList>
            <person name="Bradwell K.R."/>
            <person name="Koparde V.N."/>
            <person name="Matveyev A.V."/>
            <person name="Serrano M.G."/>
            <person name="Alves J.M."/>
            <person name="Parikh H."/>
            <person name="Huang B."/>
            <person name="Lee V."/>
            <person name="Espinosa-Alvarez O."/>
            <person name="Ortiz P.A."/>
            <person name="Costa-Martins A.G."/>
            <person name="Teixeira M.M."/>
            <person name="Buck G.A."/>
        </authorList>
    </citation>
    <scope>NUCLEOTIDE SEQUENCE [LARGE SCALE GENOMIC DNA]</scope>
    <source>
        <strain evidence="2 3">025E</strain>
    </source>
</reference>
<dbReference type="EMBL" id="MKKU01000357">
    <property type="protein sequence ID" value="RNF14620.1"/>
    <property type="molecule type" value="Genomic_DNA"/>
</dbReference>
<dbReference type="RefSeq" id="XP_029227212.1">
    <property type="nucleotide sequence ID" value="XM_029372767.1"/>
</dbReference>
<protein>
    <submittedName>
        <fullName evidence="2">Uncharacterized protein</fullName>
    </submittedName>
</protein>
<organism evidence="2 3">
    <name type="scientific">Trypanosoma conorhini</name>
    <dbReference type="NCBI Taxonomy" id="83891"/>
    <lineage>
        <taxon>Eukaryota</taxon>
        <taxon>Discoba</taxon>
        <taxon>Euglenozoa</taxon>
        <taxon>Kinetoplastea</taxon>
        <taxon>Metakinetoplastina</taxon>
        <taxon>Trypanosomatida</taxon>
        <taxon>Trypanosomatidae</taxon>
        <taxon>Trypanosoma</taxon>
    </lineage>
</organism>
<dbReference type="Proteomes" id="UP000284403">
    <property type="component" value="Unassembled WGS sequence"/>
</dbReference>
<evidence type="ECO:0000313" key="2">
    <source>
        <dbReference type="EMBL" id="RNF14620.1"/>
    </source>
</evidence>
<keyword evidence="3" id="KW-1185">Reference proteome</keyword>
<dbReference type="GeneID" id="40319488"/>
<feature type="compositionally biased region" description="Gly residues" evidence="1">
    <location>
        <begin position="96"/>
        <end position="106"/>
    </location>
</feature>
<evidence type="ECO:0000256" key="1">
    <source>
        <dbReference type="SAM" id="MobiDB-lite"/>
    </source>
</evidence>
<comment type="caution">
    <text evidence="2">The sequence shown here is derived from an EMBL/GenBank/DDBJ whole genome shotgun (WGS) entry which is preliminary data.</text>
</comment>
<feature type="compositionally biased region" description="Basic and acidic residues" evidence="1">
    <location>
        <begin position="80"/>
        <end position="92"/>
    </location>
</feature>